<comment type="subunit">
    <text evidence="6">Part of a SCF (SKP1-cullin-F-box) protein ligase complex. May interact with auxin and auxin-responsive proteins.</text>
</comment>
<evidence type="ECO:0000313" key="11">
    <source>
        <dbReference type="Proteomes" id="UP000834106"/>
    </source>
</evidence>
<dbReference type="Pfam" id="PF18511">
    <property type="entry name" value="F-box_5"/>
    <property type="match status" value="1"/>
</dbReference>
<organism evidence="10 11">
    <name type="scientific">Fraxinus pennsylvanica</name>
    <dbReference type="NCBI Taxonomy" id="56036"/>
    <lineage>
        <taxon>Eukaryota</taxon>
        <taxon>Viridiplantae</taxon>
        <taxon>Streptophyta</taxon>
        <taxon>Embryophyta</taxon>
        <taxon>Tracheophyta</taxon>
        <taxon>Spermatophyta</taxon>
        <taxon>Magnoliopsida</taxon>
        <taxon>eudicotyledons</taxon>
        <taxon>Gunneridae</taxon>
        <taxon>Pentapetalae</taxon>
        <taxon>asterids</taxon>
        <taxon>lamiids</taxon>
        <taxon>Lamiales</taxon>
        <taxon>Oleaceae</taxon>
        <taxon>Oleeae</taxon>
        <taxon>Fraxinus</taxon>
    </lineage>
</organism>
<dbReference type="AlphaFoldDB" id="A0AAD2DN39"/>
<dbReference type="GO" id="GO:0005634">
    <property type="term" value="C:nucleus"/>
    <property type="evidence" value="ECO:0007669"/>
    <property type="project" value="UniProtKB-SubCell"/>
</dbReference>
<evidence type="ECO:0000256" key="7">
    <source>
        <dbReference type="SAM" id="MobiDB-lite"/>
    </source>
</evidence>
<protein>
    <recommendedName>
        <fullName evidence="12">Transport inhibitor response 1-like protein</fullName>
    </recommendedName>
</protein>
<keyword evidence="4" id="KW-0539">Nucleus</keyword>
<dbReference type="InterPro" id="IPR041101">
    <property type="entry name" value="Transp_inhibit"/>
</dbReference>
<sequence>MSEDEELPDLGGGATPNSNSTVVSIGGGDQNYVSPGPDQVLENVLENVLCFLTSRRDRNAASLVCKSWYRAEALTRSELFIGNCYSVSPRRVTNRFRLIKAIAIKGKPRFSDFSLLPPDWGAHFAPWLRAMAISYRALEKLYLKRMCVRDEDLAIAAHSFPILKELVLVCCEGFGTDGLAIVARECRQIRVLELMDSVIRDNEVDWISCFPEDVTCLESLIFDCVEAPINFEVLERLVARSPSLKKLMLNSYISITQLYRLMIRAPQLTHLGTGSFSPLEIVAQGEHEPDYFSAFAACKSLICLSGFKEIIPEYLSAIYPVCGNLTSLNLSYANISAEQLKPVIRQCHKLQTFWALDSVSDEGLQAVSAACKDLRELRVFPVEALEDAEGPVSEVGLLAISEGCRKLQSILYFCHRMTNAAVVAMSKNCPDLVVFRLCIMGRHMPDHVTGEPMDEGFGAIVKNCKKLTRLAVSGLLTDRVFNYIGQYGKLLRTLSVAFAGNTDLGLKYLLEGCPKLQKLEIRDSPFGDSALFAGLHHYYNMRFLWLSACKVTRQGCKEVARQLPGLVVEVIAWNEEENGTSEDVDTLYLYRSLDGPRADAPRLMVRPSLIMLGKALFNYRAGFPLAALKISPSSCGFHALAVEPSPAA</sequence>
<evidence type="ECO:0000256" key="2">
    <source>
        <dbReference type="ARBA" id="ARBA00004906"/>
    </source>
</evidence>
<accession>A0AAD2DN39</accession>
<dbReference type="Gene3D" id="1.20.1280.50">
    <property type="match status" value="1"/>
</dbReference>
<feature type="region of interest" description="Disordered" evidence="7">
    <location>
        <begin position="1"/>
        <end position="28"/>
    </location>
</feature>
<dbReference type="InterPro" id="IPR036047">
    <property type="entry name" value="F-box-like_dom_sf"/>
</dbReference>
<dbReference type="Pfam" id="PF18791">
    <property type="entry name" value="Transp_inhibit"/>
    <property type="match status" value="1"/>
</dbReference>
<evidence type="ECO:0000256" key="5">
    <source>
        <dbReference type="ARBA" id="ARBA00023294"/>
    </source>
</evidence>
<dbReference type="GO" id="GO:0009734">
    <property type="term" value="P:auxin-activated signaling pathway"/>
    <property type="evidence" value="ECO:0007669"/>
    <property type="project" value="UniProtKB-KW"/>
</dbReference>
<dbReference type="Proteomes" id="UP000834106">
    <property type="component" value="Chromosome 3"/>
</dbReference>
<evidence type="ECO:0000256" key="3">
    <source>
        <dbReference type="ARBA" id="ARBA00022786"/>
    </source>
</evidence>
<dbReference type="SUPFAM" id="SSF81383">
    <property type="entry name" value="F-box domain"/>
    <property type="match status" value="1"/>
</dbReference>
<evidence type="ECO:0000313" key="10">
    <source>
        <dbReference type="EMBL" id="CAI9757870.1"/>
    </source>
</evidence>
<dbReference type="GO" id="GO:0031146">
    <property type="term" value="P:SCF-dependent proteasomal ubiquitin-dependent protein catabolic process"/>
    <property type="evidence" value="ECO:0007669"/>
    <property type="project" value="TreeGrafter"/>
</dbReference>
<keyword evidence="5" id="KW-0927">Auxin signaling pathway</keyword>
<dbReference type="InterPro" id="IPR006553">
    <property type="entry name" value="Leu-rich_rpt_Cys-con_subtyp"/>
</dbReference>
<dbReference type="SMART" id="SM00367">
    <property type="entry name" value="LRR_CC"/>
    <property type="match status" value="4"/>
</dbReference>
<dbReference type="PANTHER" id="PTHR16134:SF36">
    <property type="entry name" value="TRANSPORT INHIBITOR RESPONSE 1-LIKE PROTEIN"/>
    <property type="match status" value="1"/>
</dbReference>
<dbReference type="InterPro" id="IPR032675">
    <property type="entry name" value="LRR_dom_sf"/>
</dbReference>
<evidence type="ECO:0000256" key="1">
    <source>
        <dbReference type="ARBA" id="ARBA00004123"/>
    </source>
</evidence>
<feature type="domain" description="COI1 F-box" evidence="8">
    <location>
        <begin position="38"/>
        <end position="77"/>
    </location>
</feature>
<evidence type="ECO:0000259" key="8">
    <source>
        <dbReference type="Pfam" id="PF18511"/>
    </source>
</evidence>
<proteinExistence type="predicted"/>
<dbReference type="PANTHER" id="PTHR16134">
    <property type="entry name" value="F-BOX/TPR REPEAT PROTEIN POF3"/>
    <property type="match status" value="1"/>
</dbReference>
<dbReference type="SUPFAM" id="SSF52047">
    <property type="entry name" value="RNI-like"/>
    <property type="match status" value="1"/>
</dbReference>
<dbReference type="EMBL" id="OU503038">
    <property type="protein sequence ID" value="CAI9757870.1"/>
    <property type="molecule type" value="Genomic_DNA"/>
</dbReference>
<keyword evidence="3" id="KW-0833">Ubl conjugation pathway</keyword>
<dbReference type="InterPro" id="IPR041567">
    <property type="entry name" value="COI1_F-box"/>
</dbReference>
<evidence type="ECO:0000259" key="9">
    <source>
        <dbReference type="Pfam" id="PF18791"/>
    </source>
</evidence>
<dbReference type="CDD" id="cd22159">
    <property type="entry name" value="F-box_AtTIR1-like"/>
    <property type="match status" value="1"/>
</dbReference>
<evidence type="ECO:0000256" key="6">
    <source>
        <dbReference type="ARBA" id="ARBA00064183"/>
    </source>
</evidence>
<comment type="subcellular location">
    <subcellularLocation>
        <location evidence="1">Nucleus</location>
    </subcellularLocation>
</comment>
<feature type="domain" description="Transport inhibitor response 1" evidence="9">
    <location>
        <begin position="99"/>
        <end position="143"/>
    </location>
</feature>
<dbReference type="FunFam" id="3.80.10.10:FF:000029">
    <property type="entry name" value="Transport inhibitor response 1"/>
    <property type="match status" value="1"/>
</dbReference>
<reference evidence="10" key="1">
    <citation type="submission" date="2023-05" db="EMBL/GenBank/DDBJ databases">
        <authorList>
            <person name="Huff M."/>
        </authorList>
    </citation>
    <scope>NUCLEOTIDE SEQUENCE</scope>
</reference>
<name>A0AAD2DN39_9LAMI</name>
<evidence type="ECO:0000256" key="4">
    <source>
        <dbReference type="ARBA" id="ARBA00023242"/>
    </source>
</evidence>
<dbReference type="GO" id="GO:0019005">
    <property type="term" value="C:SCF ubiquitin ligase complex"/>
    <property type="evidence" value="ECO:0007669"/>
    <property type="project" value="TreeGrafter"/>
</dbReference>
<evidence type="ECO:0008006" key="12">
    <source>
        <dbReference type="Google" id="ProtNLM"/>
    </source>
</evidence>
<comment type="pathway">
    <text evidence="2">Protein modification; protein ubiquitination.</text>
</comment>
<dbReference type="FunFam" id="1.20.1280.50:FF:000028">
    <property type="entry name" value="Transport inhibitor response 1-like protein"/>
    <property type="match status" value="1"/>
</dbReference>
<dbReference type="Gene3D" id="3.80.10.10">
    <property type="entry name" value="Ribonuclease Inhibitor"/>
    <property type="match status" value="1"/>
</dbReference>
<keyword evidence="11" id="KW-1185">Reference proteome</keyword>
<gene>
    <name evidence="10" type="ORF">FPE_LOCUS5300</name>
</gene>